<dbReference type="AlphaFoldDB" id="A0A157ZKX5"/>
<comment type="caution">
    <text evidence="6">The sequence shown here is derived from an EMBL/GenBank/DDBJ whole genome shotgun (WGS) entry which is preliminary data.</text>
</comment>
<dbReference type="GO" id="GO:0051537">
    <property type="term" value="F:2 iron, 2 sulfur cluster binding"/>
    <property type="evidence" value="ECO:0007669"/>
    <property type="project" value="InterPro"/>
</dbReference>
<dbReference type="InterPro" id="IPR000674">
    <property type="entry name" value="Ald_Oxase/Xan_DH_a/b"/>
</dbReference>
<dbReference type="PANTHER" id="PTHR11908">
    <property type="entry name" value="XANTHINE DEHYDROGENASE"/>
    <property type="match status" value="1"/>
</dbReference>
<name>A0A157ZKX5_9BURK</name>
<dbReference type="Pfam" id="PF02738">
    <property type="entry name" value="MoCoBD_1"/>
    <property type="match status" value="1"/>
</dbReference>
<dbReference type="InterPro" id="IPR012675">
    <property type="entry name" value="Beta-grasp_dom_sf"/>
</dbReference>
<dbReference type="Proteomes" id="UP000054851">
    <property type="component" value="Unassembled WGS sequence"/>
</dbReference>
<dbReference type="InterPro" id="IPR037165">
    <property type="entry name" value="AldOxase/xan_DH_Mopterin-bd_sf"/>
</dbReference>
<evidence type="ECO:0000256" key="1">
    <source>
        <dbReference type="ARBA" id="ARBA00006849"/>
    </source>
</evidence>
<feature type="domain" description="2Fe-2S ferredoxin-type" evidence="5">
    <location>
        <begin position="29"/>
        <end position="105"/>
    </location>
</feature>
<evidence type="ECO:0000256" key="2">
    <source>
        <dbReference type="ARBA" id="ARBA00022723"/>
    </source>
</evidence>
<dbReference type="InterPro" id="IPR008274">
    <property type="entry name" value="AldOxase/xan_DH_MoCoBD1"/>
</dbReference>
<dbReference type="Gene3D" id="1.10.150.120">
    <property type="entry name" value="[2Fe-2S]-binding domain"/>
    <property type="match status" value="1"/>
</dbReference>
<dbReference type="STRING" id="1777140.AWB79_01082"/>
<keyword evidence="4" id="KW-0408">Iron</keyword>
<dbReference type="InterPro" id="IPR001041">
    <property type="entry name" value="2Fe-2S_ferredoxin-type"/>
</dbReference>
<dbReference type="SMART" id="SM01008">
    <property type="entry name" value="Ald_Xan_dh_C"/>
    <property type="match status" value="1"/>
</dbReference>
<dbReference type="Pfam" id="PF01315">
    <property type="entry name" value="Ald_Xan_dh_C"/>
    <property type="match status" value="1"/>
</dbReference>
<dbReference type="InterPro" id="IPR036010">
    <property type="entry name" value="2Fe-2S_ferredoxin-like_sf"/>
</dbReference>
<gene>
    <name evidence="6" type="ORF">AWB79_01082</name>
</gene>
<keyword evidence="3" id="KW-0560">Oxidoreductase</keyword>
<dbReference type="InterPro" id="IPR016208">
    <property type="entry name" value="Ald_Oxase/xanthine_DH-like"/>
</dbReference>
<dbReference type="InterPro" id="IPR006058">
    <property type="entry name" value="2Fe2S_fd_BS"/>
</dbReference>
<evidence type="ECO:0000256" key="4">
    <source>
        <dbReference type="ARBA" id="ARBA00023004"/>
    </source>
</evidence>
<dbReference type="SUPFAM" id="SSF54665">
    <property type="entry name" value="CO dehydrogenase molybdoprotein N-domain-like"/>
    <property type="match status" value="1"/>
</dbReference>
<dbReference type="GO" id="GO:0016491">
    <property type="term" value="F:oxidoreductase activity"/>
    <property type="evidence" value="ECO:0007669"/>
    <property type="project" value="UniProtKB-KW"/>
</dbReference>
<proteinExistence type="inferred from homology"/>
<accession>A0A157ZKX5</accession>
<keyword evidence="7" id="KW-1185">Reference proteome</keyword>
<dbReference type="Pfam" id="PF01799">
    <property type="entry name" value="Fer2_2"/>
    <property type="match status" value="1"/>
</dbReference>
<dbReference type="PROSITE" id="PS51085">
    <property type="entry name" value="2FE2S_FER_2"/>
    <property type="match status" value="1"/>
</dbReference>
<dbReference type="Gene3D" id="3.10.20.30">
    <property type="match status" value="1"/>
</dbReference>
<dbReference type="SUPFAM" id="SSF56003">
    <property type="entry name" value="Molybdenum cofactor-binding domain"/>
    <property type="match status" value="1"/>
</dbReference>
<dbReference type="GO" id="GO:0005506">
    <property type="term" value="F:iron ion binding"/>
    <property type="evidence" value="ECO:0007669"/>
    <property type="project" value="InterPro"/>
</dbReference>
<dbReference type="SUPFAM" id="SSF47741">
    <property type="entry name" value="CO dehydrogenase ISP C-domain like"/>
    <property type="match status" value="1"/>
</dbReference>
<dbReference type="EMBL" id="FCOA02000002">
    <property type="protein sequence ID" value="SAK46146.1"/>
    <property type="molecule type" value="Genomic_DNA"/>
</dbReference>
<dbReference type="InterPro" id="IPR036856">
    <property type="entry name" value="Ald_Oxase/Xan_DH_a/b_sf"/>
</dbReference>
<evidence type="ECO:0000313" key="7">
    <source>
        <dbReference type="Proteomes" id="UP000054851"/>
    </source>
</evidence>
<dbReference type="InterPro" id="IPR002888">
    <property type="entry name" value="2Fe-2S-bd"/>
</dbReference>
<dbReference type="PROSITE" id="PS00197">
    <property type="entry name" value="2FE2S_FER_1"/>
    <property type="match status" value="1"/>
</dbReference>
<organism evidence="6 7">
    <name type="scientific">Caballeronia hypogeia</name>
    <dbReference type="NCBI Taxonomy" id="1777140"/>
    <lineage>
        <taxon>Bacteria</taxon>
        <taxon>Pseudomonadati</taxon>
        <taxon>Pseudomonadota</taxon>
        <taxon>Betaproteobacteria</taxon>
        <taxon>Burkholderiales</taxon>
        <taxon>Burkholderiaceae</taxon>
        <taxon>Caballeronia</taxon>
    </lineage>
</organism>
<dbReference type="InterPro" id="IPR036884">
    <property type="entry name" value="2Fe-2S-bd_dom_sf"/>
</dbReference>
<dbReference type="RefSeq" id="WP_061166335.1">
    <property type="nucleotide sequence ID" value="NZ_FCOA02000002.1"/>
</dbReference>
<dbReference type="SUPFAM" id="SSF54292">
    <property type="entry name" value="2Fe-2S ferredoxin-like"/>
    <property type="match status" value="1"/>
</dbReference>
<dbReference type="Gene3D" id="3.30.365.10">
    <property type="entry name" value="Aldehyde oxidase/xanthine dehydrogenase, molybdopterin binding domain"/>
    <property type="match status" value="3"/>
</dbReference>
<comment type="similarity">
    <text evidence="1">Belongs to the xanthine dehydrogenase family.</text>
</comment>
<sequence>MSDATPVQTCVSAEPCETCHYDPLNEARVMIPATVNGRKVARSVPVHYRVIDFVREELKLTGNKEGCGSGECGTCSLFVDGSLVKSCLMPVQKIAGRSLETVDDLDRDAGLTTVQRAFHKCGSSQCGYCIPGMVMAATSTLRKRPNASIAEIREGLGGNVCRCTGYQKIVDAVELARDVMNGTKPESALDEEETEHFIGARTRRLDAPAKVSGAIKYAADMWMPNMLHMQVLRSPHPYARIERIDASRAEALPGVEAVLTCDDVPGIDNFGVFIEDQPVMARGVVRHTGEAIAAVVAETPEIAHAALSLIRVTYSLLEGVFDPELALRVNAPQLHDFAPNNICKHTKIRKGDVEAGFREADIIVEETYRTSAVEHAYLEPEAGLAYVEADGCVTVHSPSQNITHHRHMLAKILGRPINKVRMIMSTVGGGFGGKEDMLYQGMLALGAIKTRRPVRYVFTREESFIASAKRHPFTIRYRMGLKRNGRIVATEMKMIADGGAYAMSSPGVMNKSAILGPGPYAIPNVWVDAIAVYTNNTPSGAFRAFGAFQSEFATESHLDLCAERLGMDPIALRRVNLMQDGAITHTGQALDRVLASACLDGAIAAAGWHEGVTYRAGRGEKQRDDLGREGTRPSCEPGVRLENFIGALAEDASQG</sequence>
<keyword evidence="2" id="KW-0479">Metal-binding</keyword>
<dbReference type="Gene3D" id="3.90.1170.50">
    <property type="entry name" value="Aldehyde oxidase/xanthine dehydrogenase, a/b hammerhead"/>
    <property type="match status" value="1"/>
</dbReference>
<reference evidence="6" key="1">
    <citation type="submission" date="2016-01" db="EMBL/GenBank/DDBJ databases">
        <authorList>
            <person name="Peeters C."/>
        </authorList>
    </citation>
    <scope>NUCLEOTIDE SEQUENCE</scope>
    <source>
        <strain evidence="6">LMG 29322</strain>
    </source>
</reference>
<evidence type="ECO:0000313" key="6">
    <source>
        <dbReference type="EMBL" id="SAK46146.1"/>
    </source>
</evidence>
<dbReference type="PANTHER" id="PTHR11908:SF157">
    <property type="entry name" value="XANTHINE DEHYDROGENASE SUBUNIT D-RELATED"/>
    <property type="match status" value="1"/>
</dbReference>
<protein>
    <submittedName>
        <fullName evidence="6">Aldehyde oxidase</fullName>
    </submittedName>
</protein>
<evidence type="ECO:0000259" key="5">
    <source>
        <dbReference type="PROSITE" id="PS51085"/>
    </source>
</evidence>
<evidence type="ECO:0000256" key="3">
    <source>
        <dbReference type="ARBA" id="ARBA00023002"/>
    </source>
</evidence>